<sequence length="110" mass="12521">MLWDALRGKALQGNKFRRQHIVGKYLADFVCLKKRLIIEVDGLIHQLPENQESDAVRTANLNILGFQVLCFTNDQILYALDSVLNEISVLLSELPEVPAEKGKEMLSQKR</sequence>
<keyword evidence="3" id="KW-1185">Reference proteome</keyword>
<evidence type="ECO:0000313" key="2">
    <source>
        <dbReference type="EMBL" id="GAA4322142.1"/>
    </source>
</evidence>
<dbReference type="InterPro" id="IPR011335">
    <property type="entry name" value="Restrct_endonuc-II-like"/>
</dbReference>
<dbReference type="SUPFAM" id="SSF52980">
    <property type="entry name" value="Restriction endonuclease-like"/>
    <property type="match status" value="1"/>
</dbReference>
<protein>
    <recommendedName>
        <fullName evidence="1">DUF559 domain-containing protein</fullName>
    </recommendedName>
</protein>
<accession>A0ABP8GDT9</accession>
<dbReference type="InterPro" id="IPR047216">
    <property type="entry name" value="Endonuclease_DUF559_bact"/>
</dbReference>
<feature type="domain" description="DUF559" evidence="1">
    <location>
        <begin position="2"/>
        <end position="90"/>
    </location>
</feature>
<dbReference type="CDD" id="cd01038">
    <property type="entry name" value="Endonuclease_DUF559"/>
    <property type="match status" value="1"/>
</dbReference>
<dbReference type="Proteomes" id="UP001501725">
    <property type="component" value="Unassembled WGS sequence"/>
</dbReference>
<dbReference type="PANTHER" id="PTHR38590">
    <property type="entry name" value="BLL0828 PROTEIN"/>
    <property type="match status" value="1"/>
</dbReference>
<gene>
    <name evidence="2" type="ORF">GCM10023184_08350</name>
</gene>
<dbReference type="Pfam" id="PF04480">
    <property type="entry name" value="DUF559"/>
    <property type="match status" value="1"/>
</dbReference>
<comment type="caution">
    <text evidence="2">The sequence shown here is derived from an EMBL/GenBank/DDBJ whole genome shotgun (WGS) entry which is preliminary data.</text>
</comment>
<evidence type="ECO:0000313" key="3">
    <source>
        <dbReference type="Proteomes" id="UP001501725"/>
    </source>
</evidence>
<proteinExistence type="predicted"/>
<evidence type="ECO:0000259" key="1">
    <source>
        <dbReference type="Pfam" id="PF04480"/>
    </source>
</evidence>
<dbReference type="EMBL" id="BAABGY010000002">
    <property type="protein sequence ID" value="GAA4322142.1"/>
    <property type="molecule type" value="Genomic_DNA"/>
</dbReference>
<dbReference type="Gene3D" id="3.40.960.10">
    <property type="entry name" value="VSR Endonuclease"/>
    <property type="match status" value="1"/>
</dbReference>
<reference evidence="3" key="1">
    <citation type="journal article" date="2019" name="Int. J. Syst. Evol. Microbiol.">
        <title>The Global Catalogue of Microorganisms (GCM) 10K type strain sequencing project: providing services to taxonomists for standard genome sequencing and annotation.</title>
        <authorList>
            <consortium name="The Broad Institute Genomics Platform"/>
            <consortium name="The Broad Institute Genome Sequencing Center for Infectious Disease"/>
            <person name="Wu L."/>
            <person name="Ma J."/>
        </authorList>
    </citation>
    <scope>NUCLEOTIDE SEQUENCE [LARGE SCALE GENOMIC DNA]</scope>
    <source>
        <strain evidence="3">JCM 17919</strain>
    </source>
</reference>
<organism evidence="2 3">
    <name type="scientific">Flaviaesturariibacter amylovorans</name>
    <dbReference type="NCBI Taxonomy" id="1084520"/>
    <lineage>
        <taxon>Bacteria</taxon>
        <taxon>Pseudomonadati</taxon>
        <taxon>Bacteroidota</taxon>
        <taxon>Chitinophagia</taxon>
        <taxon>Chitinophagales</taxon>
        <taxon>Chitinophagaceae</taxon>
        <taxon>Flaviaestuariibacter</taxon>
    </lineage>
</organism>
<name>A0ABP8GDT9_9BACT</name>
<dbReference type="PANTHER" id="PTHR38590:SF1">
    <property type="entry name" value="BLL0828 PROTEIN"/>
    <property type="match status" value="1"/>
</dbReference>
<dbReference type="InterPro" id="IPR007569">
    <property type="entry name" value="DUF559"/>
</dbReference>